<dbReference type="SMART" id="SM00448">
    <property type="entry name" value="REC"/>
    <property type="match status" value="1"/>
</dbReference>
<dbReference type="GO" id="GO:0009927">
    <property type="term" value="F:histidine phosphotransfer kinase activity"/>
    <property type="evidence" value="ECO:0007669"/>
    <property type="project" value="TreeGrafter"/>
</dbReference>
<dbReference type="InterPro" id="IPR048430">
    <property type="entry name" value="MASE9"/>
</dbReference>
<feature type="transmembrane region" description="Helical" evidence="14">
    <location>
        <begin position="176"/>
        <end position="201"/>
    </location>
</feature>
<keyword evidence="11 14" id="KW-0472">Membrane</keyword>
<dbReference type="PRINTS" id="PR00344">
    <property type="entry name" value="BCTRLSENSOR"/>
</dbReference>
<evidence type="ECO:0000256" key="4">
    <source>
        <dbReference type="ARBA" id="ARBA00022475"/>
    </source>
</evidence>
<dbReference type="Pfam" id="PF00072">
    <property type="entry name" value="Response_reg"/>
    <property type="match status" value="1"/>
</dbReference>
<accession>A0A8J6Y464</accession>
<evidence type="ECO:0000259" key="15">
    <source>
        <dbReference type="PROSITE" id="PS50109"/>
    </source>
</evidence>
<feature type="transmembrane region" description="Helical" evidence="14">
    <location>
        <begin position="12"/>
        <end position="30"/>
    </location>
</feature>
<feature type="transmembrane region" description="Helical" evidence="14">
    <location>
        <begin position="142"/>
        <end position="164"/>
    </location>
</feature>
<evidence type="ECO:0000256" key="8">
    <source>
        <dbReference type="ARBA" id="ARBA00022777"/>
    </source>
</evidence>
<dbReference type="Pfam" id="PF02518">
    <property type="entry name" value="HATPase_c"/>
    <property type="match status" value="1"/>
</dbReference>
<comment type="catalytic activity">
    <reaction evidence="1">
        <text>ATP + protein L-histidine = ADP + protein N-phospho-L-histidine.</text>
        <dbReference type="EC" id="2.7.13.3"/>
    </reaction>
</comment>
<evidence type="ECO:0000313" key="17">
    <source>
        <dbReference type="EMBL" id="MBD3868139.1"/>
    </source>
</evidence>
<organism evidence="17 18">
    <name type="scientific">Candidatus Polarisedimenticola svalbardensis</name>
    <dbReference type="NCBI Taxonomy" id="2886004"/>
    <lineage>
        <taxon>Bacteria</taxon>
        <taxon>Pseudomonadati</taxon>
        <taxon>Acidobacteriota</taxon>
        <taxon>Candidatus Polarisedimenticolia</taxon>
        <taxon>Candidatus Polarisedimenticolales</taxon>
        <taxon>Candidatus Polarisedimenticolaceae</taxon>
        <taxon>Candidatus Polarisedimenticola</taxon>
    </lineage>
</organism>
<dbReference type="SMART" id="SM00388">
    <property type="entry name" value="HisKA"/>
    <property type="match status" value="1"/>
</dbReference>
<evidence type="ECO:0000256" key="2">
    <source>
        <dbReference type="ARBA" id="ARBA00004236"/>
    </source>
</evidence>
<dbReference type="AlphaFoldDB" id="A0A8J6Y464"/>
<keyword evidence="14" id="KW-0812">Transmembrane</keyword>
<comment type="subcellular location">
    <subcellularLocation>
        <location evidence="2">Cell membrane</location>
    </subcellularLocation>
</comment>
<evidence type="ECO:0000256" key="9">
    <source>
        <dbReference type="ARBA" id="ARBA00022840"/>
    </source>
</evidence>
<keyword evidence="8" id="KW-0418">Kinase</keyword>
<evidence type="ECO:0000256" key="13">
    <source>
        <dbReference type="SAM" id="Coils"/>
    </source>
</evidence>
<evidence type="ECO:0000256" key="7">
    <source>
        <dbReference type="ARBA" id="ARBA00022741"/>
    </source>
</evidence>
<dbReference type="InterPro" id="IPR011006">
    <property type="entry name" value="CheY-like_superfamily"/>
</dbReference>
<dbReference type="SUPFAM" id="SSF55874">
    <property type="entry name" value="ATPase domain of HSP90 chaperone/DNA topoisomerase II/histidine kinase"/>
    <property type="match status" value="1"/>
</dbReference>
<evidence type="ECO:0000256" key="14">
    <source>
        <dbReference type="SAM" id="Phobius"/>
    </source>
</evidence>
<evidence type="ECO:0000259" key="16">
    <source>
        <dbReference type="PROSITE" id="PS50110"/>
    </source>
</evidence>
<dbReference type="CDD" id="cd00082">
    <property type="entry name" value="HisKA"/>
    <property type="match status" value="1"/>
</dbReference>
<evidence type="ECO:0000256" key="6">
    <source>
        <dbReference type="ARBA" id="ARBA00022679"/>
    </source>
</evidence>
<dbReference type="EC" id="2.7.13.3" evidence="3"/>
<name>A0A8J6Y464_9BACT</name>
<proteinExistence type="predicted"/>
<dbReference type="InterPro" id="IPR003661">
    <property type="entry name" value="HisK_dim/P_dom"/>
</dbReference>
<dbReference type="GO" id="GO:0005524">
    <property type="term" value="F:ATP binding"/>
    <property type="evidence" value="ECO:0007669"/>
    <property type="project" value="UniProtKB-KW"/>
</dbReference>
<keyword evidence="14" id="KW-1133">Transmembrane helix</keyword>
<evidence type="ECO:0000256" key="5">
    <source>
        <dbReference type="ARBA" id="ARBA00022553"/>
    </source>
</evidence>
<feature type="transmembrane region" description="Helical" evidence="14">
    <location>
        <begin position="42"/>
        <end position="61"/>
    </location>
</feature>
<reference evidence="17 18" key="1">
    <citation type="submission" date="2020-08" db="EMBL/GenBank/DDBJ databases">
        <title>Acidobacteriota in marine sediments use diverse sulfur dissimilation pathways.</title>
        <authorList>
            <person name="Wasmund K."/>
        </authorList>
    </citation>
    <scope>NUCLEOTIDE SEQUENCE [LARGE SCALE GENOMIC DNA]</scope>
    <source>
        <strain evidence="17">MAG AM4</strain>
    </source>
</reference>
<dbReference type="SUPFAM" id="SSF52172">
    <property type="entry name" value="CheY-like"/>
    <property type="match status" value="1"/>
</dbReference>
<dbReference type="FunFam" id="3.30.565.10:FF:000023">
    <property type="entry name" value="PAS domain-containing sensor histidine kinase"/>
    <property type="match status" value="1"/>
</dbReference>
<dbReference type="SMART" id="SM00387">
    <property type="entry name" value="HATPase_c"/>
    <property type="match status" value="1"/>
</dbReference>
<dbReference type="Gene3D" id="3.40.50.2300">
    <property type="match status" value="1"/>
</dbReference>
<evidence type="ECO:0000256" key="11">
    <source>
        <dbReference type="ARBA" id="ARBA00023136"/>
    </source>
</evidence>
<keyword evidence="9" id="KW-0067">ATP-binding</keyword>
<feature type="transmembrane region" description="Helical" evidence="14">
    <location>
        <begin position="109"/>
        <end position="130"/>
    </location>
</feature>
<protein>
    <recommendedName>
        <fullName evidence="3">histidine kinase</fullName>
        <ecNumber evidence="3">2.7.13.3</ecNumber>
    </recommendedName>
</protein>
<dbReference type="Gene3D" id="3.30.565.10">
    <property type="entry name" value="Histidine kinase-like ATPase, C-terminal domain"/>
    <property type="match status" value="1"/>
</dbReference>
<evidence type="ECO:0000256" key="3">
    <source>
        <dbReference type="ARBA" id="ARBA00012438"/>
    </source>
</evidence>
<keyword evidence="13" id="KW-0175">Coiled coil</keyword>
<dbReference type="FunFam" id="1.10.287.130:FF:000038">
    <property type="entry name" value="Sensory transduction histidine kinase"/>
    <property type="match status" value="1"/>
</dbReference>
<comment type="caution">
    <text evidence="17">The sequence shown here is derived from an EMBL/GenBank/DDBJ whole genome shotgun (WGS) entry which is preliminary data.</text>
</comment>
<evidence type="ECO:0000256" key="1">
    <source>
        <dbReference type="ARBA" id="ARBA00000085"/>
    </source>
</evidence>
<dbReference type="CDD" id="cd16922">
    <property type="entry name" value="HATPase_EvgS-ArcB-TorS-like"/>
    <property type="match status" value="1"/>
</dbReference>
<keyword evidence="7" id="KW-0547">Nucleotide-binding</keyword>
<dbReference type="InterPro" id="IPR036097">
    <property type="entry name" value="HisK_dim/P_sf"/>
</dbReference>
<feature type="modified residue" description="4-aspartylphosphate" evidence="12">
    <location>
        <position position="585"/>
    </location>
</feature>
<dbReference type="InterPro" id="IPR001789">
    <property type="entry name" value="Sig_transdc_resp-reg_receiver"/>
</dbReference>
<dbReference type="SUPFAM" id="SSF47384">
    <property type="entry name" value="Homodimeric domain of signal transducing histidine kinase"/>
    <property type="match status" value="1"/>
</dbReference>
<evidence type="ECO:0000313" key="18">
    <source>
        <dbReference type="Proteomes" id="UP000648239"/>
    </source>
</evidence>
<gene>
    <name evidence="17" type="ORF">IFK94_08435</name>
</gene>
<evidence type="ECO:0000256" key="10">
    <source>
        <dbReference type="ARBA" id="ARBA00023012"/>
    </source>
</evidence>
<keyword evidence="4" id="KW-1003">Cell membrane</keyword>
<dbReference type="PROSITE" id="PS50109">
    <property type="entry name" value="HIS_KIN"/>
    <property type="match status" value="1"/>
</dbReference>
<dbReference type="EMBL" id="JACXWD010000023">
    <property type="protein sequence ID" value="MBD3868139.1"/>
    <property type="molecule type" value="Genomic_DNA"/>
</dbReference>
<feature type="transmembrane region" description="Helical" evidence="14">
    <location>
        <begin position="73"/>
        <end position="97"/>
    </location>
</feature>
<dbReference type="Proteomes" id="UP000648239">
    <property type="component" value="Unassembled WGS sequence"/>
</dbReference>
<sequence length="677" mass="73260">MGSSSPGKKIRLRVFILGIFLLALAVSVFLPRPDIGQDPYALLLILVLALVAGARPIRIPAIRTEVSASDPFVFTAVAYVGGLPAVAASMLAVLGAAVVRQPKPKADKLLFNLATLMLSTACASAAFHALGGTVGGKSLGQIGPLILAATAYFFVNTLLVAMVIRIDTGNPFLSTWFRSGLWTGLSTYTGLTLAVCLLMLLNVMGPIGLALGIPPCWLLITFYRTHKNQLEFQQEKIVQVEHDNLELEKKVLERTRALQDALNRLGDVNKNLKGTNLRLEKASQAKSEFLANMSHELRTPLNAIIGFSDLMRDGETGPVNEEQCDFLNDINGSGVHLLRMINDILDLSKIEAGKLELHRTEFELDGELRAAVSMVRIQAEKKDLALHIEYSSDGMIAKLDPGMIRQVLLNLLTNAVKFTQPGGKIILSASPRGRDLVVRVSDNGIGIPAEDLPNIFQEFYQVDGTYTRKHQGTGLGLALVRRMIELHGGTVDVESQPDQGSTFTMVFPDCVRIQAASARAEQAVQAAVEPTFAGATVLVVEDNPVNMKLARNVLKARKFEVLEATSGEAAVGMLRTVHPDIILMDIELSGASGLEITKRIKAHPRTADILVVALTAYATEGDRQNAMDAGCDGYITKPIRLNRLAASLALLLNRSADTIPVIDPAVVQESEEHRPGR</sequence>
<dbReference type="Pfam" id="PF20972">
    <property type="entry name" value="MASE9"/>
    <property type="match status" value="1"/>
</dbReference>
<evidence type="ECO:0000256" key="12">
    <source>
        <dbReference type="PROSITE-ProRule" id="PRU00169"/>
    </source>
</evidence>
<feature type="domain" description="Histidine kinase" evidence="15">
    <location>
        <begin position="292"/>
        <end position="511"/>
    </location>
</feature>
<keyword evidence="5 12" id="KW-0597">Phosphoprotein</keyword>
<feature type="coiled-coil region" evidence="13">
    <location>
        <begin position="223"/>
        <end position="250"/>
    </location>
</feature>
<dbReference type="GO" id="GO:0000155">
    <property type="term" value="F:phosphorelay sensor kinase activity"/>
    <property type="evidence" value="ECO:0007669"/>
    <property type="project" value="InterPro"/>
</dbReference>
<dbReference type="InterPro" id="IPR004358">
    <property type="entry name" value="Sig_transdc_His_kin-like_C"/>
</dbReference>
<feature type="domain" description="Response regulatory" evidence="16">
    <location>
        <begin position="536"/>
        <end position="652"/>
    </location>
</feature>
<dbReference type="Pfam" id="PF00512">
    <property type="entry name" value="HisKA"/>
    <property type="match status" value="1"/>
</dbReference>
<dbReference type="InterPro" id="IPR005467">
    <property type="entry name" value="His_kinase_dom"/>
</dbReference>
<dbReference type="InterPro" id="IPR036890">
    <property type="entry name" value="HATPase_C_sf"/>
</dbReference>
<dbReference type="InterPro" id="IPR003594">
    <property type="entry name" value="HATPase_dom"/>
</dbReference>
<feature type="transmembrane region" description="Helical" evidence="14">
    <location>
        <begin position="207"/>
        <end position="223"/>
    </location>
</feature>
<dbReference type="GO" id="GO:0005886">
    <property type="term" value="C:plasma membrane"/>
    <property type="evidence" value="ECO:0007669"/>
    <property type="project" value="UniProtKB-SubCell"/>
</dbReference>
<dbReference type="PROSITE" id="PS50110">
    <property type="entry name" value="RESPONSE_REGULATORY"/>
    <property type="match status" value="1"/>
</dbReference>
<keyword evidence="6" id="KW-0808">Transferase</keyword>
<keyword evidence="10" id="KW-0902">Two-component regulatory system</keyword>
<dbReference type="PANTHER" id="PTHR43047:SF63">
    <property type="entry name" value="HISTIDINE KINASE"/>
    <property type="match status" value="1"/>
</dbReference>
<dbReference type="Gene3D" id="1.10.287.130">
    <property type="match status" value="1"/>
</dbReference>
<dbReference type="PANTHER" id="PTHR43047">
    <property type="entry name" value="TWO-COMPONENT HISTIDINE PROTEIN KINASE"/>
    <property type="match status" value="1"/>
</dbReference>